<accession>I0H2G9</accession>
<dbReference type="KEGG" id="ams:AMIS_19860"/>
<name>I0H2G9_ACTM4</name>
<reference evidence="1 2" key="1">
    <citation type="submission" date="2012-02" db="EMBL/GenBank/DDBJ databases">
        <title>Complete genome sequence of Actinoplanes missouriensis 431 (= NBRC 102363).</title>
        <authorList>
            <person name="Ohnishi Y."/>
            <person name="Ishikawa J."/>
            <person name="Sekine M."/>
            <person name="Hosoyama A."/>
            <person name="Harada T."/>
            <person name="Narita H."/>
            <person name="Hata T."/>
            <person name="Konno Y."/>
            <person name="Tutikane K."/>
            <person name="Fujita N."/>
            <person name="Horinouchi S."/>
            <person name="Hayakawa M."/>
        </authorList>
    </citation>
    <scope>NUCLEOTIDE SEQUENCE [LARGE SCALE GENOMIC DNA]</scope>
    <source>
        <strain evidence="2">ATCC 14538 / DSM 43046 / CBS 188.64 / JCM 3121 / NBRC 102363 / NCIMB 12654 / NRRL B-3342 / UNCC 431</strain>
    </source>
</reference>
<gene>
    <name evidence="1" type="ordered locus">AMIS_19860</name>
</gene>
<dbReference type="STRING" id="512565.AMIS_19860"/>
<dbReference type="PATRIC" id="fig|512565.3.peg.1992"/>
<organism evidence="1 2">
    <name type="scientific">Actinoplanes missouriensis (strain ATCC 14538 / DSM 43046 / CBS 188.64 / JCM 3121 / NBRC 102363 / NCIMB 12654 / NRRL B-3342 / UNCC 431)</name>
    <dbReference type="NCBI Taxonomy" id="512565"/>
    <lineage>
        <taxon>Bacteria</taxon>
        <taxon>Bacillati</taxon>
        <taxon>Actinomycetota</taxon>
        <taxon>Actinomycetes</taxon>
        <taxon>Micromonosporales</taxon>
        <taxon>Micromonosporaceae</taxon>
        <taxon>Actinoplanes</taxon>
    </lineage>
</organism>
<evidence type="ECO:0000313" key="2">
    <source>
        <dbReference type="Proteomes" id="UP000007882"/>
    </source>
</evidence>
<sequence length="85" mass="9096">MPSQVATLRPVVQGDGMAALTPSHFDTLVGPCLRGAKDLASLADGFRQAGSDDERRALLQQAQKVAEQLSRFAEDAKEELARSTV</sequence>
<dbReference type="Proteomes" id="UP000007882">
    <property type="component" value="Chromosome"/>
</dbReference>
<dbReference type="HOGENOM" id="CLU_2505350_0_0_11"/>
<proteinExistence type="predicted"/>
<evidence type="ECO:0000313" key="1">
    <source>
        <dbReference type="EMBL" id="BAL87206.1"/>
    </source>
</evidence>
<dbReference type="EMBL" id="AP012319">
    <property type="protein sequence ID" value="BAL87206.1"/>
    <property type="molecule type" value="Genomic_DNA"/>
</dbReference>
<protein>
    <submittedName>
        <fullName evidence="1">Uncharacterized protein</fullName>
    </submittedName>
</protein>
<dbReference type="AlphaFoldDB" id="I0H2G9"/>
<keyword evidence="2" id="KW-1185">Reference proteome</keyword>